<dbReference type="AlphaFoldDB" id="A0A091WEP4"/>
<keyword evidence="1" id="KW-1133">Transmembrane helix</keyword>
<accession>A0A091WEP4</accession>
<organism evidence="2 3">
    <name type="scientific">Opisthocomus hoazin</name>
    <name type="common">Hoatzin</name>
    <name type="synonym">Phasianus hoazin</name>
    <dbReference type="NCBI Taxonomy" id="30419"/>
    <lineage>
        <taxon>Eukaryota</taxon>
        <taxon>Metazoa</taxon>
        <taxon>Chordata</taxon>
        <taxon>Craniata</taxon>
        <taxon>Vertebrata</taxon>
        <taxon>Euteleostomi</taxon>
        <taxon>Archelosauria</taxon>
        <taxon>Archosauria</taxon>
        <taxon>Dinosauria</taxon>
        <taxon>Saurischia</taxon>
        <taxon>Theropoda</taxon>
        <taxon>Coelurosauria</taxon>
        <taxon>Aves</taxon>
        <taxon>Neognathae</taxon>
        <taxon>Neoaves</taxon>
        <taxon>Opisthocomiformes</taxon>
        <taxon>Opisthocomidae</taxon>
        <taxon>Opisthocomus</taxon>
    </lineage>
</organism>
<keyword evidence="1" id="KW-0472">Membrane</keyword>
<dbReference type="InterPro" id="IPR036179">
    <property type="entry name" value="Ig-like_dom_sf"/>
</dbReference>
<evidence type="ECO:0000256" key="1">
    <source>
        <dbReference type="SAM" id="Phobius"/>
    </source>
</evidence>
<keyword evidence="3" id="KW-1185">Reference proteome</keyword>
<proteinExistence type="predicted"/>
<feature type="non-terminal residue" evidence="2">
    <location>
        <position position="174"/>
    </location>
</feature>
<feature type="transmembrane region" description="Helical" evidence="1">
    <location>
        <begin position="151"/>
        <end position="170"/>
    </location>
</feature>
<reference evidence="2 3" key="1">
    <citation type="submission" date="2014-04" db="EMBL/GenBank/DDBJ databases">
        <title>Genome evolution of avian class.</title>
        <authorList>
            <person name="Zhang G."/>
            <person name="Li C."/>
        </authorList>
    </citation>
    <scope>NUCLEOTIDE SEQUENCE [LARGE SCALE GENOMIC DNA]</scope>
    <source>
        <strain evidence="2">BGI_N306</strain>
    </source>
</reference>
<evidence type="ECO:0008006" key="4">
    <source>
        <dbReference type="Google" id="ProtNLM"/>
    </source>
</evidence>
<evidence type="ECO:0000313" key="3">
    <source>
        <dbReference type="Proteomes" id="UP000053605"/>
    </source>
</evidence>
<dbReference type="SUPFAM" id="SSF48726">
    <property type="entry name" value="Immunoglobulin"/>
    <property type="match status" value="1"/>
</dbReference>
<keyword evidence="1" id="KW-0812">Transmembrane</keyword>
<dbReference type="PhylomeDB" id="A0A091WEP4"/>
<protein>
    <recommendedName>
        <fullName evidence="4">SLAM family member 9</fullName>
    </recommendedName>
</protein>
<evidence type="ECO:0000313" key="2">
    <source>
        <dbReference type="EMBL" id="KFR14177.1"/>
    </source>
</evidence>
<feature type="non-terminal residue" evidence="2">
    <location>
        <position position="1"/>
    </location>
</feature>
<gene>
    <name evidence="2" type="ORF">N306_12045</name>
</gene>
<sequence>GGSLGVLVEIHRDSVNGTVGHSVLLPISYRFDAAPRFPVSITWRFHGSSDVLVTGTLLNCSLGAGGAPSSCFAKCFSNAYRGRAQLFPENGSLLLQDLQLNDSRVYAVTFSPPPRTWIVTLTVHEQHFTPRRPGSERGGGGGGTATHIPCYVLTSCYCCVLLLLQLLFHLRWLR</sequence>
<name>A0A091WEP4_OPIHO</name>
<dbReference type="Gene3D" id="2.60.40.10">
    <property type="entry name" value="Immunoglobulins"/>
    <property type="match status" value="1"/>
</dbReference>
<dbReference type="Proteomes" id="UP000053605">
    <property type="component" value="Unassembled WGS sequence"/>
</dbReference>
<dbReference type="EMBL" id="KK735465">
    <property type="protein sequence ID" value="KFR14177.1"/>
    <property type="molecule type" value="Genomic_DNA"/>
</dbReference>
<dbReference type="InterPro" id="IPR013783">
    <property type="entry name" value="Ig-like_fold"/>
</dbReference>